<comment type="caution">
    <text evidence="2">The sequence shown here is derived from an EMBL/GenBank/DDBJ whole genome shotgun (WGS) entry which is preliminary data.</text>
</comment>
<dbReference type="Pfam" id="PF14344">
    <property type="entry name" value="DUF4397"/>
    <property type="match status" value="1"/>
</dbReference>
<sequence length="263" mass="27918">MKKILYFIAVCTVLLAACKKNEGTVENTEYEKVAPGDPKYSYLKFLNLTPGSPVANFYVDGLKFSSALSSTGVENAGYAYNGLYPDLGYAITAPGSHKVTANIIPSATVDKNLEVLNATITPEAGKYYTIFTTGQYSSTNKSIGPLLVLEDVKPALDTSKIFIRMVNLYNGSPNLDLVKTATSTKVASNVAYGTASAFAEIPSPGPGAAPSNVFALNNTATGLPLLSNITIGLTKGRAYTFYLRGVLGSTTYPLSGTVYTTFY</sequence>
<keyword evidence="3" id="KW-1185">Reference proteome</keyword>
<evidence type="ECO:0000313" key="2">
    <source>
        <dbReference type="EMBL" id="MBB2146031.1"/>
    </source>
</evidence>
<dbReference type="EMBL" id="WNXD01000002">
    <property type="protein sequence ID" value="MBB2146031.1"/>
    <property type="molecule type" value="Genomic_DNA"/>
</dbReference>
<feature type="domain" description="DUF4397" evidence="1">
    <location>
        <begin position="41"/>
        <end position="177"/>
    </location>
</feature>
<evidence type="ECO:0000313" key="3">
    <source>
        <dbReference type="Proteomes" id="UP000601055"/>
    </source>
</evidence>
<dbReference type="RefSeq" id="WP_182922705.1">
    <property type="nucleotide sequence ID" value="NZ_WNXD01000002.1"/>
</dbReference>
<evidence type="ECO:0000259" key="1">
    <source>
        <dbReference type="Pfam" id="PF14344"/>
    </source>
</evidence>
<name>A0A923DXU1_9SPHI</name>
<protein>
    <submittedName>
        <fullName evidence="2">DUF4397 domain-containing protein</fullName>
    </submittedName>
</protein>
<dbReference type="InterPro" id="IPR025510">
    <property type="entry name" value="DUF4397"/>
</dbReference>
<accession>A0A923DXU1</accession>
<reference evidence="2" key="1">
    <citation type="submission" date="2019-11" db="EMBL/GenBank/DDBJ databases">
        <title>Description of Pedobacter sp. LMG 31464T.</title>
        <authorList>
            <person name="Carlier A."/>
            <person name="Qi S."/>
            <person name="Vandamme P."/>
        </authorList>
    </citation>
    <scope>NUCLEOTIDE SEQUENCE</scope>
    <source>
        <strain evidence="2">LMG 31464</strain>
    </source>
</reference>
<organism evidence="2 3">
    <name type="scientific">Pedobacter planticolens</name>
    <dbReference type="NCBI Taxonomy" id="2679964"/>
    <lineage>
        <taxon>Bacteria</taxon>
        <taxon>Pseudomonadati</taxon>
        <taxon>Bacteroidota</taxon>
        <taxon>Sphingobacteriia</taxon>
        <taxon>Sphingobacteriales</taxon>
        <taxon>Sphingobacteriaceae</taxon>
        <taxon>Pedobacter</taxon>
    </lineage>
</organism>
<proteinExistence type="predicted"/>
<dbReference type="Proteomes" id="UP000601055">
    <property type="component" value="Unassembled WGS sequence"/>
</dbReference>
<dbReference type="AlphaFoldDB" id="A0A923DXU1"/>
<dbReference type="PROSITE" id="PS51257">
    <property type="entry name" value="PROKAR_LIPOPROTEIN"/>
    <property type="match status" value="1"/>
</dbReference>
<gene>
    <name evidence="2" type="ORF">GM921_11080</name>
</gene>